<dbReference type="InterPro" id="IPR045679">
    <property type="entry name" value="DUF6199"/>
</dbReference>
<gene>
    <name evidence="3" type="ORF">FHX41_0333</name>
</gene>
<dbReference type="EMBL" id="VFPO01000001">
    <property type="protein sequence ID" value="TQM66748.1"/>
    <property type="molecule type" value="Genomic_DNA"/>
</dbReference>
<evidence type="ECO:0000256" key="1">
    <source>
        <dbReference type="SAM" id="MobiDB-lite"/>
    </source>
</evidence>
<dbReference type="Proteomes" id="UP000316706">
    <property type="component" value="Unassembled WGS sequence"/>
</dbReference>
<dbReference type="AlphaFoldDB" id="A0A543I835"/>
<protein>
    <recommendedName>
        <fullName evidence="2">DUF6199 domain-containing protein</fullName>
    </recommendedName>
</protein>
<evidence type="ECO:0000313" key="3">
    <source>
        <dbReference type="EMBL" id="TQM66748.1"/>
    </source>
</evidence>
<accession>A0A543I835</accession>
<keyword evidence="4" id="KW-1185">Reference proteome</keyword>
<dbReference type="RefSeq" id="WP_141965843.1">
    <property type="nucleotide sequence ID" value="NZ_VFPO01000001.1"/>
</dbReference>
<feature type="region of interest" description="Disordered" evidence="1">
    <location>
        <begin position="158"/>
        <end position="178"/>
    </location>
</feature>
<proteinExistence type="predicted"/>
<feature type="compositionally biased region" description="Polar residues" evidence="1">
    <location>
        <begin position="167"/>
        <end position="178"/>
    </location>
</feature>
<dbReference type="OrthoDB" id="4301915at2"/>
<sequence length="178" mass="18694">MTGLIVLFVGIAIVLFVLGCMDQRKLYWKASAWQYRNPEANEPSDAALGLNRVGLFAGAVAMLVCTGIVHSADAASTYSTAEVSSVAHSVASELNRGDQPGLASPYGTSSEVYEAVNEKGNGNVEVRSAGGDRYELTNSDGENPVCLTVKVDHDLNLGSTGGRPWSHSISTSVDEGPC</sequence>
<name>A0A543I835_9ACTN</name>
<reference evidence="3 4" key="1">
    <citation type="submission" date="2019-06" db="EMBL/GenBank/DDBJ databases">
        <title>Sequencing the genomes of 1000 actinobacteria strains.</title>
        <authorList>
            <person name="Klenk H.-P."/>
        </authorList>
    </citation>
    <scope>NUCLEOTIDE SEQUENCE [LARGE SCALE GENOMIC DNA]</scope>
    <source>
        <strain evidence="3 4">DSM 45043</strain>
    </source>
</reference>
<evidence type="ECO:0000259" key="2">
    <source>
        <dbReference type="Pfam" id="PF19701"/>
    </source>
</evidence>
<comment type="caution">
    <text evidence="3">The sequence shown here is derived from an EMBL/GenBank/DDBJ whole genome shotgun (WGS) entry which is preliminary data.</text>
</comment>
<evidence type="ECO:0000313" key="4">
    <source>
        <dbReference type="Proteomes" id="UP000316706"/>
    </source>
</evidence>
<dbReference type="Pfam" id="PF19701">
    <property type="entry name" value="DUF6199"/>
    <property type="match status" value="1"/>
</dbReference>
<organism evidence="3 4">
    <name type="scientific">Actinomadura hallensis</name>
    <dbReference type="NCBI Taxonomy" id="337895"/>
    <lineage>
        <taxon>Bacteria</taxon>
        <taxon>Bacillati</taxon>
        <taxon>Actinomycetota</taxon>
        <taxon>Actinomycetes</taxon>
        <taxon>Streptosporangiales</taxon>
        <taxon>Thermomonosporaceae</taxon>
        <taxon>Actinomadura</taxon>
    </lineage>
</organism>
<feature type="domain" description="DUF6199" evidence="2">
    <location>
        <begin position="11"/>
        <end position="64"/>
    </location>
</feature>